<dbReference type="Pfam" id="PF02586">
    <property type="entry name" value="SRAP"/>
    <property type="match status" value="1"/>
</dbReference>
<evidence type="ECO:0000313" key="9">
    <source>
        <dbReference type="EMBL" id="TGM04813.1"/>
    </source>
</evidence>
<dbReference type="Gene3D" id="3.90.1680.10">
    <property type="entry name" value="SOS response associated peptidase-like"/>
    <property type="match status" value="1"/>
</dbReference>
<dbReference type="GO" id="GO:0006508">
    <property type="term" value="P:proteolysis"/>
    <property type="evidence" value="ECO:0007669"/>
    <property type="project" value="UniProtKB-KW"/>
</dbReference>
<dbReference type="Proteomes" id="UP000298429">
    <property type="component" value="Unassembled WGS sequence"/>
</dbReference>
<accession>A0A5F2BGZ7</accession>
<keyword evidence="3" id="KW-0227">DNA damage</keyword>
<evidence type="ECO:0000256" key="6">
    <source>
        <dbReference type="ARBA" id="ARBA00023125"/>
    </source>
</evidence>
<gene>
    <name evidence="9" type="ORF">EHQ76_07125</name>
</gene>
<evidence type="ECO:0000256" key="5">
    <source>
        <dbReference type="ARBA" id="ARBA00023124"/>
    </source>
</evidence>
<dbReference type="PANTHER" id="PTHR13604:SF0">
    <property type="entry name" value="ABASIC SITE PROCESSING PROTEIN HMCES"/>
    <property type="match status" value="1"/>
</dbReference>
<name>A0A5F2BGZ7_9LEPT</name>
<keyword evidence="4 8" id="KW-0378">Hydrolase</keyword>
<sequence>MKSNSRSRANKTRGLYGKRIFRRDTRRGGRTFQLCYHNSLTAKAQKLSARFSAGLIEPPDFRPIFHEHGYEHKPRPIVIREDETRFLAAGWGLIPKWVKTVEKAHQMGNGNLNAKSETIFELPSFREAILHRRCLIPSTGFYDSKEVSKNSYPYRVFLKHEEIFCLAGIWEEWTNPETKEVTRRYSMLTTPPNKKFSQIHTRMPLILPREVEEIWIDPSMKDQKDIKPLLQIYPDENMDFYTIRKFRPGDEFDEDILEKVDYIELSQQELF</sequence>
<dbReference type="GO" id="GO:0003697">
    <property type="term" value="F:single-stranded DNA binding"/>
    <property type="evidence" value="ECO:0007669"/>
    <property type="project" value="InterPro"/>
</dbReference>
<evidence type="ECO:0000256" key="3">
    <source>
        <dbReference type="ARBA" id="ARBA00022763"/>
    </source>
</evidence>
<organism evidence="9 10">
    <name type="scientific">Leptospira barantonii</name>
    <dbReference type="NCBI Taxonomy" id="2023184"/>
    <lineage>
        <taxon>Bacteria</taxon>
        <taxon>Pseudomonadati</taxon>
        <taxon>Spirochaetota</taxon>
        <taxon>Spirochaetia</taxon>
        <taxon>Leptospirales</taxon>
        <taxon>Leptospiraceae</taxon>
        <taxon>Leptospira</taxon>
    </lineage>
</organism>
<dbReference type="AlphaFoldDB" id="A0A5F2BGZ7"/>
<dbReference type="OrthoDB" id="9782620at2"/>
<dbReference type="GO" id="GO:0016829">
    <property type="term" value="F:lyase activity"/>
    <property type="evidence" value="ECO:0007669"/>
    <property type="project" value="UniProtKB-KW"/>
</dbReference>
<protein>
    <recommendedName>
        <fullName evidence="8">Abasic site processing protein</fullName>
        <ecNumber evidence="8">3.4.-.-</ecNumber>
    </recommendedName>
</protein>
<evidence type="ECO:0000256" key="8">
    <source>
        <dbReference type="RuleBase" id="RU364100"/>
    </source>
</evidence>
<dbReference type="PANTHER" id="PTHR13604">
    <property type="entry name" value="DC12-RELATED"/>
    <property type="match status" value="1"/>
</dbReference>
<evidence type="ECO:0000313" key="10">
    <source>
        <dbReference type="Proteomes" id="UP000298429"/>
    </source>
</evidence>
<dbReference type="InterPro" id="IPR003738">
    <property type="entry name" value="SRAP"/>
</dbReference>
<evidence type="ECO:0000256" key="4">
    <source>
        <dbReference type="ARBA" id="ARBA00022801"/>
    </source>
</evidence>
<keyword evidence="6" id="KW-0238">DNA-binding</keyword>
<dbReference type="GO" id="GO:0008233">
    <property type="term" value="F:peptidase activity"/>
    <property type="evidence" value="ECO:0007669"/>
    <property type="project" value="UniProtKB-KW"/>
</dbReference>
<dbReference type="SUPFAM" id="SSF143081">
    <property type="entry name" value="BB1717-like"/>
    <property type="match status" value="1"/>
</dbReference>
<proteinExistence type="inferred from homology"/>
<dbReference type="InterPro" id="IPR036590">
    <property type="entry name" value="SRAP-like"/>
</dbReference>
<comment type="caution">
    <text evidence="9">The sequence shown here is derived from an EMBL/GenBank/DDBJ whole genome shotgun (WGS) entry which is preliminary data.</text>
</comment>
<keyword evidence="2 8" id="KW-0645">Protease</keyword>
<dbReference type="GO" id="GO:0106300">
    <property type="term" value="P:protein-DNA covalent cross-linking repair"/>
    <property type="evidence" value="ECO:0007669"/>
    <property type="project" value="InterPro"/>
</dbReference>
<evidence type="ECO:0000256" key="7">
    <source>
        <dbReference type="ARBA" id="ARBA00023239"/>
    </source>
</evidence>
<comment type="similarity">
    <text evidence="1 8">Belongs to the SOS response-associated peptidase family.</text>
</comment>
<keyword evidence="5" id="KW-0190">Covalent protein-DNA linkage</keyword>
<keyword evidence="7" id="KW-0456">Lyase</keyword>
<evidence type="ECO:0000256" key="1">
    <source>
        <dbReference type="ARBA" id="ARBA00008136"/>
    </source>
</evidence>
<dbReference type="EC" id="3.4.-.-" evidence="8"/>
<reference evidence="9 10" key="1">
    <citation type="journal article" date="2019" name="PLoS Negl. Trop. Dis.">
        <title>Revisiting the worldwide diversity of Leptospira species in the environment.</title>
        <authorList>
            <person name="Vincent A.T."/>
            <person name="Schiettekatte O."/>
            <person name="Bourhy P."/>
            <person name="Veyrier F.J."/>
            <person name="Picardeau M."/>
        </authorList>
    </citation>
    <scope>NUCLEOTIDE SEQUENCE [LARGE SCALE GENOMIC DNA]</scope>
    <source>
        <strain evidence="9 10">201702444</strain>
    </source>
</reference>
<evidence type="ECO:0000256" key="2">
    <source>
        <dbReference type="ARBA" id="ARBA00022670"/>
    </source>
</evidence>
<dbReference type="EMBL" id="RQGN01000038">
    <property type="protein sequence ID" value="TGM04813.1"/>
    <property type="molecule type" value="Genomic_DNA"/>
</dbReference>